<dbReference type="EMBL" id="UFQT01000048">
    <property type="protein sequence ID" value="SSX18977.1"/>
    <property type="molecule type" value="Genomic_DNA"/>
</dbReference>
<evidence type="ECO:0000313" key="4">
    <source>
        <dbReference type="EMBL" id="SSX18977.1"/>
    </source>
</evidence>
<gene>
    <name evidence="4" type="primary">CSON011292</name>
</gene>
<dbReference type="InterPro" id="IPR051333">
    <property type="entry name" value="CLIP_Serine_Protease"/>
</dbReference>
<dbReference type="Gene3D" id="2.40.10.10">
    <property type="entry name" value="Trypsin-like serine proteases"/>
    <property type="match status" value="2"/>
</dbReference>
<dbReference type="PROSITE" id="PS50240">
    <property type="entry name" value="TRYPSIN_DOM"/>
    <property type="match status" value="1"/>
</dbReference>
<proteinExistence type="inferred from homology"/>
<organism evidence="4">
    <name type="scientific">Culicoides sonorensis</name>
    <name type="common">Biting midge</name>
    <dbReference type="NCBI Taxonomy" id="179676"/>
    <lineage>
        <taxon>Eukaryota</taxon>
        <taxon>Metazoa</taxon>
        <taxon>Ecdysozoa</taxon>
        <taxon>Arthropoda</taxon>
        <taxon>Hexapoda</taxon>
        <taxon>Insecta</taxon>
        <taxon>Pterygota</taxon>
        <taxon>Neoptera</taxon>
        <taxon>Endopterygota</taxon>
        <taxon>Diptera</taxon>
        <taxon>Nematocera</taxon>
        <taxon>Chironomoidea</taxon>
        <taxon>Ceratopogonidae</taxon>
        <taxon>Ceratopogoninae</taxon>
        <taxon>Culicoides</taxon>
        <taxon>Monoculicoides</taxon>
    </lineage>
</organism>
<comment type="similarity">
    <text evidence="1">Belongs to the peptidase S1 family. CLIP subfamily.</text>
</comment>
<dbReference type="Pfam" id="PF00089">
    <property type="entry name" value="Trypsin"/>
    <property type="match status" value="1"/>
</dbReference>
<feature type="domain" description="Peptidase S1" evidence="3">
    <location>
        <begin position="74"/>
        <end position="237"/>
    </location>
</feature>
<feature type="chain" id="PRO_5016371704" evidence="2">
    <location>
        <begin position="23"/>
        <end position="237"/>
    </location>
</feature>
<sequence length="237" mass="27063">MVIKWLFVLQLQIYIHVIFVNSETPRVKVSIETNFGDSLKDLDDGTESTNCGISIEDSLPIGRFPWFAKIYVSKIRRLIIHPKFNYETHFADLALLRLTEPVERNRYVNPVCVSNTVKKLQGSVPGFEFKENQNYIGRELSSTIMTIVDSKNCTLKHKKVPSVDPQRSSLFCTSYETKQTCRGDDGTGFYFNTGGKWHIGGVNSIGIGWQEKAICDENHFSGFTNISPFLEWIQSYM</sequence>
<reference evidence="4" key="1">
    <citation type="submission" date="2018-07" db="EMBL/GenBank/DDBJ databases">
        <authorList>
            <person name="Quirk P.G."/>
            <person name="Krulwich T.A."/>
        </authorList>
    </citation>
    <scope>NUCLEOTIDE SEQUENCE</scope>
</reference>
<protein>
    <submittedName>
        <fullName evidence="4">CSON011292 protein</fullName>
    </submittedName>
</protein>
<dbReference type="SUPFAM" id="SSF50494">
    <property type="entry name" value="Trypsin-like serine proteases"/>
    <property type="match status" value="1"/>
</dbReference>
<dbReference type="GO" id="GO:0006508">
    <property type="term" value="P:proteolysis"/>
    <property type="evidence" value="ECO:0007669"/>
    <property type="project" value="InterPro"/>
</dbReference>
<dbReference type="PANTHER" id="PTHR24260:SF136">
    <property type="entry name" value="GH08193P-RELATED"/>
    <property type="match status" value="1"/>
</dbReference>
<dbReference type="PANTHER" id="PTHR24260">
    <property type="match status" value="1"/>
</dbReference>
<keyword evidence="2" id="KW-0732">Signal</keyword>
<dbReference type="InterPro" id="IPR009003">
    <property type="entry name" value="Peptidase_S1_PA"/>
</dbReference>
<feature type="signal peptide" evidence="2">
    <location>
        <begin position="1"/>
        <end position="22"/>
    </location>
</feature>
<dbReference type="AlphaFoldDB" id="A0A336LRE7"/>
<dbReference type="InterPro" id="IPR043504">
    <property type="entry name" value="Peptidase_S1_PA_chymotrypsin"/>
</dbReference>
<dbReference type="GO" id="GO:0004252">
    <property type="term" value="F:serine-type endopeptidase activity"/>
    <property type="evidence" value="ECO:0007669"/>
    <property type="project" value="InterPro"/>
</dbReference>
<evidence type="ECO:0000256" key="1">
    <source>
        <dbReference type="ARBA" id="ARBA00024195"/>
    </source>
</evidence>
<dbReference type="InterPro" id="IPR001254">
    <property type="entry name" value="Trypsin_dom"/>
</dbReference>
<evidence type="ECO:0000259" key="3">
    <source>
        <dbReference type="PROSITE" id="PS50240"/>
    </source>
</evidence>
<dbReference type="VEuPathDB" id="VectorBase:CSON011292"/>
<dbReference type="SMART" id="SM00020">
    <property type="entry name" value="Tryp_SPc"/>
    <property type="match status" value="1"/>
</dbReference>
<name>A0A336LRE7_CULSO</name>
<accession>A0A336LRE7</accession>
<evidence type="ECO:0000256" key="2">
    <source>
        <dbReference type="SAM" id="SignalP"/>
    </source>
</evidence>